<dbReference type="Pfam" id="PF12345">
    <property type="entry name" value="DUF3641"/>
    <property type="match status" value="1"/>
</dbReference>
<dbReference type="GO" id="GO:0051536">
    <property type="term" value="F:iron-sulfur cluster binding"/>
    <property type="evidence" value="ECO:0007669"/>
    <property type="project" value="UniProtKB-KW"/>
</dbReference>
<dbReference type="CDD" id="cd01335">
    <property type="entry name" value="Radical_SAM"/>
    <property type="match status" value="1"/>
</dbReference>
<evidence type="ECO:0000313" key="7">
    <source>
        <dbReference type="EMBL" id="OWF43242.1"/>
    </source>
</evidence>
<keyword evidence="4" id="KW-0411">Iron-sulfur</keyword>
<organism evidence="7 8">
    <name type="scientific">Mizuhopecten yessoensis</name>
    <name type="common">Japanese scallop</name>
    <name type="synonym">Patinopecten yessoensis</name>
    <dbReference type="NCBI Taxonomy" id="6573"/>
    <lineage>
        <taxon>Eukaryota</taxon>
        <taxon>Metazoa</taxon>
        <taxon>Spiralia</taxon>
        <taxon>Lophotrochozoa</taxon>
        <taxon>Mollusca</taxon>
        <taxon>Bivalvia</taxon>
        <taxon>Autobranchia</taxon>
        <taxon>Pteriomorphia</taxon>
        <taxon>Pectinida</taxon>
        <taxon>Pectinoidea</taxon>
        <taxon>Pectinidae</taxon>
        <taxon>Mizuhopecten</taxon>
    </lineage>
</organism>
<keyword evidence="1" id="KW-0949">S-adenosyl-L-methionine</keyword>
<dbReference type="Proteomes" id="UP000242188">
    <property type="component" value="Unassembled WGS sequence"/>
</dbReference>
<dbReference type="AlphaFoldDB" id="A0A210Q3F6"/>
<dbReference type="InterPro" id="IPR013785">
    <property type="entry name" value="Aldolase_TIM"/>
</dbReference>
<keyword evidence="8" id="KW-1185">Reference proteome</keyword>
<accession>A0A210Q3F6</accession>
<dbReference type="InterPro" id="IPR058240">
    <property type="entry name" value="rSAM_sf"/>
</dbReference>
<sequence length="463" mass="52516">MMITAISRQNILLPSRCITNVTFKNWKSSRASESETNVRTGNTDLPDYNTTVDIHTHKLSRPAAPPPRPGPPPGVRWEGLQDLRRRTKGSLIPETLKQMEQDEDFKLTAEKLKRLGQKQMTREERKQRQRALNMLGAPDFNQFWLEQKKKENVEDKETVLKKNSIEIVQANIGLYCNQACNHCHVESSPKRKEMMNREVADKILAIMAKSPSVHTLDITGGAPELCEEFRYLVKGGKQLGKTVIDRCNLTSLLEPGQEDTAQFLAEHQVDIVASLPCYSAKNVNTQRGSGVFDKSIQALILLNELGYGKPDTGLKLDLVYNPLGGFLPPPQQPLKEKYKEELWDTFGVEFNELFTMTNMPIKRFNDFLHRRNELQGYLELLVRNYNLKTIDKLMCRNLLSVNWDGRVFDCDFNQQLAIGMTGQGQDKVTEISVFDLESTDDVKGMDIKTDNHCFGCTAGMGSS</sequence>
<dbReference type="InterPro" id="IPR007197">
    <property type="entry name" value="rSAM"/>
</dbReference>
<dbReference type="OrthoDB" id="418407at2759"/>
<reference evidence="7 8" key="1">
    <citation type="journal article" date="2017" name="Nat. Ecol. Evol.">
        <title>Scallop genome provides insights into evolution of bilaterian karyotype and development.</title>
        <authorList>
            <person name="Wang S."/>
            <person name="Zhang J."/>
            <person name="Jiao W."/>
            <person name="Li J."/>
            <person name="Xun X."/>
            <person name="Sun Y."/>
            <person name="Guo X."/>
            <person name="Huan P."/>
            <person name="Dong B."/>
            <person name="Zhang L."/>
            <person name="Hu X."/>
            <person name="Sun X."/>
            <person name="Wang J."/>
            <person name="Zhao C."/>
            <person name="Wang Y."/>
            <person name="Wang D."/>
            <person name="Huang X."/>
            <person name="Wang R."/>
            <person name="Lv J."/>
            <person name="Li Y."/>
            <person name="Zhang Z."/>
            <person name="Liu B."/>
            <person name="Lu W."/>
            <person name="Hui Y."/>
            <person name="Liang J."/>
            <person name="Zhou Z."/>
            <person name="Hou R."/>
            <person name="Li X."/>
            <person name="Liu Y."/>
            <person name="Li H."/>
            <person name="Ning X."/>
            <person name="Lin Y."/>
            <person name="Zhao L."/>
            <person name="Xing Q."/>
            <person name="Dou J."/>
            <person name="Li Y."/>
            <person name="Mao J."/>
            <person name="Guo H."/>
            <person name="Dou H."/>
            <person name="Li T."/>
            <person name="Mu C."/>
            <person name="Jiang W."/>
            <person name="Fu Q."/>
            <person name="Fu X."/>
            <person name="Miao Y."/>
            <person name="Liu J."/>
            <person name="Yu Q."/>
            <person name="Li R."/>
            <person name="Liao H."/>
            <person name="Li X."/>
            <person name="Kong Y."/>
            <person name="Jiang Z."/>
            <person name="Chourrout D."/>
            <person name="Li R."/>
            <person name="Bao Z."/>
        </authorList>
    </citation>
    <scope>NUCLEOTIDE SEQUENCE [LARGE SCALE GENOMIC DNA]</scope>
    <source>
        <strain evidence="7 8">PY_sf001</strain>
    </source>
</reference>
<feature type="region of interest" description="Disordered" evidence="5">
    <location>
        <begin position="28"/>
        <end position="48"/>
    </location>
</feature>
<dbReference type="InterPro" id="IPR024521">
    <property type="entry name" value="ArsS-like_C"/>
</dbReference>
<dbReference type="GO" id="GO:0046872">
    <property type="term" value="F:metal ion binding"/>
    <property type="evidence" value="ECO:0007669"/>
    <property type="project" value="UniProtKB-KW"/>
</dbReference>
<name>A0A210Q3F6_MIZYE</name>
<keyword evidence="2" id="KW-0479">Metal-binding</keyword>
<dbReference type="Gene3D" id="3.20.20.70">
    <property type="entry name" value="Aldolase class I"/>
    <property type="match status" value="1"/>
</dbReference>
<evidence type="ECO:0000256" key="5">
    <source>
        <dbReference type="SAM" id="MobiDB-lite"/>
    </source>
</evidence>
<dbReference type="SFLD" id="SFLDS00029">
    <property type="entry name" value="Radical_SAM"/>
    <property type="match status" value="1"/>
</dbReference>
<comment type="caution">
    <text evidence="7">The sequence shown here is derived from an EMBL/GenBank/DDBJ whole genome shotgun (WGS) entry which is preliminary data.</text>
</comment>
<evidence type="ECO:0000256" key="2">
    <source>
        <dbReference type="ARBA" id="ARBA00022723"/>
    </source>
</evidence>
<proteinExistence type="predicted"/>
<feature type="domain" description="Arsenosugar biosynthesis radical SAM protein ArsS-like C-terminal" evidence="6">
    <location>
        <begin position="327"/>
        <end position="463"/>
    </location>
</feature>
<evidence type="ECO:0000256" key="1">
    <source>
        <dbReference type="ARBA" id="ARBA00022691"/>
    </source>
</evidence>
<dbReference type="GO" id="GO:0003824">
    <property type="term" value="F:catalytic activity"/>
    <property type="evidence" value="ECO:0007669"/>
    <property type="project" value="InterPro"/>
</dbReference>
<evidence type="ECO:0000313" key="8">
    <source>
        <dbReference type="Proteomes" id="UP000242188"/>
    </source>
</evidence>
<evidence type="ECO:0000256" key="4">
    <source>
        <dbReference type="ARBA" id="ARBA00023014"/>
    </source>
</evidence>
<dbReference type="EMBL" id="NEDP02005138">
    <property type="protein sequence ID" value="OWF43242.1"/>
    <property type="molecule type" value="Genomic_DNA"/>
</dbReference>
<dbReference type="InterPro" id="IPR026351">
    <property type="entry name" value="rSAM_ArsS-like"/>
</dbReference>
<evidence type="ECO:0000259" key="6">
    <source>
        <dbReference type="Pfam" id="PF12345"/>
    </source>
</evidence>
<gene>
    <name evidence="7" type="ORF">KP79_PYT18807</name>
</gene>
<dbReference type="NCBIfam" id="TIGR04167">
    <property type="entry name" value="rSAM_SeCys"/>
    <property type="match status" value="1"/>
</dbReference>
<dbReference type="PANTHER" id="PTHR43728:SF1">
    <property type="entry name" value="FE-S OXIDOREDUCTASE"/>
    <property type="match status" value="1"/>
</dbReference>
<protein>
    <recommendedName>
        <fullName evidence="6">Arsenosugar biosynthesis radical SAM protein ArsS-like C-terminal domain-containing protein</fullName>
    </recommendedName>
</protein>
<keyword evidence="3" id="KW-0408">Iron</keyword>
<evidence type="ECO:0000256" key="3">
    <source>
        <dbReference type="ARBA" id="ARBA00023004"/>
    </source>
</evidence>
<dbReference type="STRING" id="6573.A0A210Q3F6"/>
<dbReference type="SUPFAM" id="SSF102114">
    <property type="entry name" value="Radical SAM enzymes"/>
    <property type="match status" value="1"/>
</dbReference>
<dbReference type="PANTHER" id="PTHR43728">
    <property type="entry name" value="SLR0304 PROTEIN"/>
    <property type="match status" value="1"/>
</dbReference>